<dbReference type="Proteomes" id="UP000488506">
    <property type="component" value="Unassembled WGS sequence"/>
</dbReference>
<name>A0A833KZN9_UNCSA</name>
<accession>A0A833KZN9</accession>
<organism evidence="1 2">
    <name type="scientific">Candidatus Saganbacteria bacterium</name>
    <dbReference type="NCBI Taxonomy" id="2575572"/>
    <lineage>
        <taxon>Bacteria</taxon>
        <taxon>Bacillati</taxon>
        <taxon>Saganbacteria</taxon>
    </lineage>
</organism>
<gene>
    <name evidence="1" type="ORF">FD145_1587</name>
</gene>
<evidence type="ECO:0000313" key="1">
    <source>
        <dbReference type="EMBL" id="KAF0132700.1"/>
    </source>
</evidence>
<dbReference type="EMBL" id="WPAF01000046">
    <property type="protein sequence ID" value="KAF0132700.1"/>
    <property type="molecule type" value="Genomic_DNA"/>
</dbReference>
<reference evidence="1 2" key="1">
    <citation type="submission" date="2019-12" db="EMBL/GenBank/DDBJ databases">
        <authorList>
            <person name="Wolfe R."/>
            <person name="Danczak R."/>
            <person name="Wilkins M."/>
        </authorList>
    </citation>
    <scope>NUCLEOTIDE SEQUENCE [LARGE SCALE GENOMIC DNA]</scope>
    <source>
        <strain evidence="1">X2_MaxBin.013</strain>
    </source>
</reference>
<comment type="caution">
    <text evidence="1">The sequence shown here is derived from an EMBL/GenBank/DDBJ whole genome shotgun (WGS) entry which is preliminary data.</text>
</comment>
<proteinExistence type="predicted"/>
<evidence type="ECO:0000313" key="2">
    <source>
        <dbReference type="Proteomes" id="UP000488506"/>
    </source>
</evidence>
<dbReference type="AlphaFoldDB" id="A0A833KZN9"/>
<protein>
    <recommendedName>
        <fullName evidence="3">DUF5678 domain-containing protein</fullName>
    </recommendedName>
</protein>
<evidence type="ECO:0008006" key="3">
    <source>
        <dbReference type="Google" id="ProtNLM"/>
    </source>
</evidence>
<sequence length="75" mass="8797">MVFFEKGRRIYKRLKSKIEKKYKGMILAIEPDSGGYVIGGDELDAALKAQHKFPGKIFDFFRIGYTAVHKFRRRK</sequence>